<dbReference type="GO" id="GO:0046540">
    <property type="term" value="C:U4/U6 x U5 tri-snRNP complex"/>
    <property type="evidence" value="ECO:0007669"/>
    <property type="project" value="TreeGrafter"/>
</dbReference>
<dbReference type="InterPro" id="IPR040107">
    <property type="entry name" value="Snu23"/>
</dbReference>
<keyword evidence="3" id="KW-0862">Zinc</keyword>
<evidence type="ECO:0000256" key="2">
    <source>
        <dbReference type="ARBA" id="ARBA00022771"/>
    </source>
</evidence>
<organism evidence="7 8">
    <name type="scientific">Cutaneotrichosporon spelunceum</name>
    <dbReference type="NCBI Taxonomy" id="1672016"/>
    <lineage>
        <taxon>Eukaryota</taxon>
        <taxon>Fungi</taxon>
        <taxon>Dikarya</taxon>
        <taxon>Basidiomycota</taxon>
        <taxon>Agaricomycotina</taxon>
        <taxon>Tremellomycetes</taxon>
        <taxon>Trichosporonales</taxon>
        <taxon>Trichosporonaceae</taxon>
        <taxon>Cutaneotrichosporon</taxon>
    </lineage>
</organism>
<keyword evidence="1" id="KW-0479">Metal-binding</keyword>
<evidence type="ECO:0000256" key="5">
    <source>
        <dbReference type="SAM" id="MobiDB-lite"/>
    </source>
</evidence>
<evidence type="ECO:0000256" key="4">
    <source>
        <dbReference type="ARBA" id="ARBA00023242"/>
    </source>
</evidence>
<dbReference type="SUPFAM" id="SSF57667">
    <property type="entry name" value="beta-beta-alpha zinc fingers"/>
    <property type="match status" value="1"/>
</dbReference>
<feature type="domain" description="C2H2-type" evidence="6">
    <location>
        <begin position="93"/>
        <end position="115"/>
    </location>
</feature>
<dbReference type="GO" id="GO:0008270">
    <property type="term" value="F:zinc ion binding"/>
    <property type="evidence" value="ECO:0007669"/>
    <property type="project" value="UniProtKB-KW"/>
</dbReference>
<evidence type="ECO:0000259" key="6">
    <source>
        <dbReference type="PROSITE" id="PS00028"/>
    </source>
</evidence>
<dbReference type="AlphaFoldDB" id="A0AAD3TZK8"/>
<feature type="compositionally biased region" description="Basic and acidic residues" evidence="5">
    <location>
        <begin position="181"/>
        <end position="202"/>
    </location>
</feature>
<dbReference type="InterPro" id="IPR003604">
    <property type="entry name" value="Matrin/U1-like-C_Znf_C2H2"/>
</dbReference>
<dbReference type="Pfam" id="PF12874">
    <property type="entry name" value="zf-met"/>
    <property type="match status" value="1"/>
</dbReference>
<dbReference type="Proteomes" id="UP001222932">
    <property type="component" value="Unassembled WGS sequence"/>
</dbReference>
<feature type="region of interest" description="Disordered" evidence="5">
    <location>
        <begin position="168"/>
        <end position="202"/>
    </location>
</feature>
<keyword evidence="4" id="KW-0539">Nucleus</keyword>
<comment type="caution">
    <text evidence="7">The sequence shown here is derived from an EMBL/GenBank/DDBJ whole genome shotgun (WGS) entry which is preliminary data.</text>
</comment>
<keyword evidence="2" id="KW-0863">Zinc-finger</keyword>
<dbReference type="InterPro" id="IPR036236">
    <property type="entry name" value="Znf_C2H2_sf"/>
</dbReference>
<dbReference type="GO" id="GO:0000398">
    <property type="term" value="P:mRNA splicing, via spliceosome"/>
    <property type="evidence" value="ECO:0007669"/>
    <property type="project" value="InterPro"/>
</dbReference>
<evidence type="ECO:0000313" key="8">
    <source>
        <dbReference type="Proteomes" id="UP001222932"/>
    </source>
</evidence>
<protein>
    <recommendedName>
        <fullName evidence="6">C2H2-type domain-containing protein</fullName>
    </recommendedName>
</protein>
<dbReference type="PANTHER" id="PTHR45986:SF1">
    <property type="entry name" value="ZINC FINGER MATRIN-TYPE PROTEIN 2"/>
    <property type="match status" value="1"/>
</dbReference>
<dbReference type="SMART" id="SM00451">
    <property type="entry name" value="ZnF_U1"/>
    <property type="match status" value="1"/>
</dbReference>
<dbReference type="PROSITE" id="PS00028">
    <property type="entry name" value="ZINC_FINGER_C2H2_1"/>
    <property type="match status" value="1"/>
</dbReference>
<sequence>MESNKLPVTERKNWDKGEWTEKAREKDREGRAFAQARDKAMREGRKFRPDDVKVPGATGHAQAHGVDLSKNLGKTILVSNAAGTGQRGAGFYCELCNRTLKDSLSYLDHLNSNFHLGKLGQSTHVARSTVAQVRARIAQLREQSKTKVDAKNYDFNQRLEEVRSAEREKRDARREVRRRKRAEEREREELARLGVEGKRGEKEVEAAVAAQQSMEEMMGFGGFGGSKRK</sequence>
<name>A0AAD3TZK8_9TREE</name>
<reference evidence="7" key="1">
    <citation type="journal article" date="2023" name="BMC Genomics">
        <title>Chromosome-level genome assemblies of Cutaneotrichosporon spp. (Trichosporonales, Basidiomycota) reveal imbalanced evolution between nucleotide sequences and chromosome synteny.</title>
        <authorList>
            <person name="Kobayashi Y."/>
            <person name="Kayamori A."/>
            <person name="Aoki K."/>
            <person name="Shiwa Y."/>
            <person name="Matsutani M."/>
            <person name="Fujita N."/>
            <person name="Sugita T."/>
            <person name="Iwasaki W."/>
            <person name="Tanaka N."/>
            <person name="Takashima M."/>
        </authorList>
    </citation>
    <scope>NUCLEOTIDE SEQUENCE</scope>
    <source>
        <strain evidence="7">HIS016</strain>
    </source>
</reference>
<proteinExistence type="predicted"/>
<keyword evidence="8" id="KW-1185">Reference proteome</keyword>
<feature type="region of interest" description="Disordered" evidence="5">
    <location>
        <begin position="1"/>
        <end position="62"/>
    </location>
</feature>
<dbReference type="GO" id="GO:0005681">
    <property type="term" value="C:spliceosomal complex"/>
    <property type="evidence" value="ECO:0007669"/>
    <property type="project" value="InterPro"/>
</dbReference>
<evidence type="ECO:0000256" key="1">
    <source>
        <dbReference type="ARBA" id="ARBA00022723"/>
    </source>
</evidence>
<reference evidence="7" key="2">
    <citation type="submission" date="2023-06" db="EMBL/GenBank/DDBJ databases">
        <authorList>
            <person name="Kobayashi Y."/>
            <person name="Kayamori A."/>
            <person name="Aoki K."/>
            <person name="Shiwa Y."/>
            <person name="Fujita N."/>
            <person name="Sugita T."/>
            <person name="Iwasaki W."/>
            <person name="Tanaka N."/>
            <person name="Takashima M."/>
        </authorList>
    </citation>
    <scope>NUCLEOTIDE SEQUENCE</scope>
    <source>
        <strain evidence="7">HIS016</strain>
    </source>
</reference>
<feature type="compositionally biased region" description="Basic and acidic residues" evidence="5">
    <location>
        <begin position="8"/>
        <end position="53"/>
    </location>
</feature>
<gene>
    <name evidence="7" type="primary">SNU23</name>
    <name evidence="7" type="ORF">CspeluHIS016_0900070</name>
</gene>
<dbReference type="EMBL" id="BTCM01000009">
    <property type="protein sequence ID" value="GMK59790.1"/>
    <property type="molecule type" value="Genomic_DNA"/>
</dbReference>
<evidence type="ECO:0000256" key="3">
    <source>
        <dbReference type="ARBA" id="ARBA00022833"/>
    </source>
</evidence>
<dbReference type="InterPro" id="IPR013087">
    <property type="entry name" value="Znf_C2H2_type"/>
</dbReference>
<accession>A0AAD3TZK8</accession>
<dbReference type="PANTHER" id="PTHR45986">
    <property type="entry name" value="ZINC FINGER MATRIN-TYPE PROTEIN 2"/>
    <property type="match status" value="1"/>
</dbReference>
<dbReference type="GO" id="GO:0003676">
    <property type="term" value="F:nucleic acid binding"/>
    <property type="evidence" value="ECO:0007669"/>
    <property type="project" value="InterPro"/>
</dbReference>
<evidence type="ECO:0000313" key="7">
    <source>
        <dbReference type="EMBL" id="GMK59790.1"/>
    </source>
</evidence>